<dbReference type="Proteomes" id="UP001057498">
    <property type="component" value="Chromosome"/>
</dbReference>
<dbReference type="InterPro" id="IPR016032">
    <property type="entry name" value="Sig_transdc_resp-reg_C-effctor"/>
</dbReference>
<evidence type="ECO:0000313" key="2">
    <source>
        <dbReference type="EMBL" id="BDI07994.1"/>
    </source>
</evidence>
<keyword evidence="3" id="KW-1185">Reference proteome</keyword>
<proteinExistence type="predicted"/>
<feature type="domain" description="HTH luxR-type" evidence="1">
    <location>
        <begin position="211"/>
        <end position="268"/>
    </location>
</feature>
<dbReference type="InterPro" id="IPR036388">
    <property type="entry name" value="WH-like_DNA-bd_sf"/>
</dbReference>
<accession>A0ABM7YTK7</accession>
<dbReference type="RefSeq" id="WP_251971136.1">
    <property type="nucleotide sequence ID" value="NZ_AP025730.1"/>
</dbReference>
<name>A0ABM7YTK7_9BURK</name>
<dbReference type="Pfam" id="PF00196">
    <property type="entry name" value="GerE"/>
    <property type="match status" value="1"/>
</dbReference>
<dbReference type="InterPro" id="IPR000792">
    <property type="entry name" value="Tscrpt_reg_LuxR_C"/>
</dbReference>
<dbReference type="EMBL" id="AP025730">
    <property type="protein sequence ID" value="BDI07994.1"/>
    <property type="molecule type" value="Genomic_DNA"/>
</dbReference>
<evidence type="ECO:0000259" key="1">
    <source>
        <dbReference type="SMART" id="SM00421"/>
    </source>
</evidence>
<dbReference type="Gene3D" id="1.10.10.10">
    <property type="entry name" value="Winged helix-like DNA-binding domain superfamily/Winged helix DNA-binding domain"/>
    <property type="match status" value="1"/>
</dbReference>
<protein>
    <recommendedName>
        <fullName evidence="1">HTH luxR-type domain-containing protein</fullName>
    </recommendedName>
</protein>
<sequence length="288" mass="32216">MEYWPLKPGTQDTPIGASQVAALLARVGSLPQEALAGVLLHWLTEHVALAQCAVFSYPPGQAPRIVSYADRARTRRLPAIAQDYVTRFHREDGSRQAMASVQVERAGPNDGAILLHRQTPADLGDGDYRAICYDQPRISERIALLSCQDRWHWLSINLYRGHEHGPFLPQEVACIEAFAPFLTQLVRLHLRCHQYDNELGSTLVQRLKWRFPALTRRDLDLLDGVVAGQDGDEIAHLMGIQPASVQTYLKRLYRKLGISGQRELFGLMLAPLTPDHWVASRSRGSGGD</sequence>
<gene>
    <name evidence="2" type="ORF">CATMQ487_49640</name>
</gene>
<organism evidence="2 3">
    <name type="scientific">Sphaerotilus microaerophilus</name>
    <dbReference type="NCBI Taxonomy" id="2914710"/>
    <lineage>
        <taxon>Bacteria</taxon>
        <taxon>Pseudomonadati</taxon>
        <taxon>Pseudomonadota</taxon>
        <taxon>Betaproteobacteria</taxon>
        <taxon>Burkholderiales</taxon>
        <taxon>Sphaerotilaceae</taxon>
        <taxon>Sphaerotilus</taxon>
    </lineage>
</organism>
<reference evidence="2" key="1">
    <citation type="submission" date="2022-04" db="EMBL/GenBank/DDBJ databases">
        <title>Whole genome sequence of Sphaerotilus sp. FB-5.</title>
        <authorList>
            <person name="Takeda M."/>
            <person name="Narihara S."/>
            <person name="Akimoto M."/>
            <person name="Akimoto R."/>
            <person name="Nishiyashiki S."/>
            <person name="Murakami T."/>
        </authorList>
    </citation>
    <scope>NUCLEOTIDE SEQUENCE</scope>
    <source>
        <strain evidence="2">FB-5</strain>
    </source>
</reference>
<dbReference type="SUPFAM" id="SSF46894">
    <property type="entry name" value="C-terminal effector domain of the bipartite response regulators"/>
    <property type="match status" value="1"/>
</dbReference>
<dbReference type="SMART" id="SM00421">
    <property type="entry name" value="HTH_LUXR"/>
    <property type="match status" value="1"/>
</dbReference>
<evidence type="ECO:0000313" key="3">
    <source>
        <dbReference type="Proteomes" id="UP001057498"/>
    </source>
</evidence>